<feature type="compositionally biased region" description="Acidic residues" evidence="1">
    <location>
        <begin position="411"/>
        <end position="432"/>
    </location>
</feature>
<dbReference type="InterPro" id="IPR036047">
    <property type="entry name" value="F-box-like_dom_sf"/>
</dbReference>
<feature type="domain" description="F-box" evidence="2">
    <location>
        <begin position="11"/>
        <end position="60"/>
    </location>
</feature>
<name>A0A165FJ04_9BASI</name>
<sequence>MARASVSPAREVTLDSLPPEISQRFLALCDPGDVAAFAQTSRANRAFVYESYDQFLWRELFLEHFDDPRLTDPASALLWSRTSKLNLWQTQLCERIRARQVLRGLKRKLIANLEAAGGSTDPDNIDIDKADFAVVEDKREFGEAIKVLLHVLDTARSIPAPLGTGPDGLMRPEDEDSRNISFVENVLDHPLLRKLVWDHAPPTARQSAAKLHVYYGMSDWDLTTVRGRGLAREKVYLLANYHEKNRWGPYLPDYTRTPNWEQLEAMMLVVGRNVNDRVHDWRLPDTDMPKMGLWEARNHTMTIPRGPKAPLPVQGDWAGVTGRWYRVVCFMDYRDLWGYNYGDFLSYNPDFLATYQEAVRVMSFNLTVVSIGKPPADIGIRGANVQTPPLIRALTRSRHLQDGYFPTTTREDDEDERENRDDEPEEDEVEEEEKMRPDPANLAELTQLAQLAQLAQLSPLSRAVLTTTSPTSSLSTSSAFSNLFSASPSSSSSASPQSAQASASTSSSKHPTMAQEYPPIYFSGTVQSSDTWHPTSYVHGRVERAEDGTVYWKLTSNYDGQDRWVSEGVQVGGVGSNMGVFGIWSDAFHEHEGPAGPFWFWKGAGQ</sequence>
<proteinExistence type="predicted"/>
<evidence type="ECO:0000256" key="1">
    <source>
        <dbReference type="SAM" id="MobiDB-lite"/>
    </source>
</evidence>
<evidence type="ECO:0000259" key="2">
    <source>
        <dbReference type="PROSITE" id="PS50181"/>
    </source>
</evidence>
<organism evidence="3 4">
    <name type="scientific">Calocera cornea HHB12733</name>
    <dbReference type="NCBI Taxonomy" id="1353952"/>
    <lineage>
        <taxon>Eukaryota</taxon>
        <taxon>Fungi</taxon>
        <taxon>Dikarya</taxon>
        <taxon>Basidiomycota</taxon>
        <taxon>Agaricomycotina</taxon>
        <taxon>Dacrymycetes</taxon>
        <taxon>Dacrymycetales</taxon>
        <taxon>Dacrymycetaceae</taxon>
        <taxon>Calocera</taxon>
    </lineage>
</organism>
<feature type="region of interest" description="Disordered" evidence="1">
    <location>
        <begin position="401"/>
        <end position="438"/>
    </location>
</feature>
<accession>A0A165FJ04</accession>
<dbReference type="InterPro" id="IPR001810">
    <property type="entry name" value="F-box_dom"/>
</dbReference>
<feature type="region of interest" description="Disordered" evidence="1">
    <location>
        <begin position="483"/>
        <end position="515"/>
    </location>
</feature>
<dbReference type="PROSITE" id="PS50181">
    <property type="entry name" value="FBOX"/>
    <property type="match status" value="1"/>
</dbReference>
<keyword evidence="4" id="KW-1185">Reference proteome</keyword>
<dbReference type="OrthoDB" id="3226064at2759"/>
<reference evidence="3 4" key="1">
    <citation type="journal article" date="2016" name="Mol. Biol. Evol.">
        <title>Comparative Genomics of Early-Diverging Mushroom-Forming Fungi Provides Insights into the Origins of Lignocellulose Decay Capabilities.</title>
        <authorList>
            <person name="Nagy L.G."/>
            <person name="Riley R."/>
            <person name="Tritt A."/>
            <person name="Adam C."/>
            <person name="Daum C."/>
            <person name="Floudas D."/>
            <person name="Sun H."/>
            <person name="Yadav J.S."/>
            <person name="Pangilinan J."/>
            <person name="Larsson K.H."/>
            <person name="Matsuura K."/>
            <person name="Barry K."/>
            <person name="Labutti K."/>
            <person name="Kuo R."/>
            <person name="Ohm R.A."/>
            <person name="Bhattacharya S.S."/>
            <person name="Shirouzu T."/>
            <person name="Yoshinaga Y."/>
            <person name="Martin F.M."/>
            <person name="Grigoriev I.V."/>
            <person name="Hibbett D.S."/>
        </authorList>
    </citation>
    <scope>NUCLEOTIDE SEQUENCE [LARGE SCALE GENOMIC DNA]</scope>
    <source>
        <strain evidence="3 4">HHB12733</strain>
    </source>
</reference>
<dbReference type="EMBL" id="KV423972">
    <property type="protein sequence ID" value="KZT56819.1"/>
    <property type="molecule type" value="Genomic_DNA"/>
</dbReference>
<feature type="compositionally biased region" description="Low complexity" evidence="1">
    <location>
        <begin position="483"/>
        <end position="508"/>
    </location>
</feature>
<dbReference type="AlphaFoldDB" id="A0A165FJ04"/>
<dbReference type="InParanoid" id="A0A165FJ04"/>
<dbReference type="SUPFAM" id="SSF81383">
    <property type="entry name" value="F-box domain"/>
    <property type="match status" value="1"/>
</dbReference>
<evidence type="ECO:0000313" key="3">
    <source>
        <dbReference type="EMBL" id="KZT56819.1"/>
    </source>
</evidence>
<protein>
    <recommendedName>
        <fullName evidence="2">F-box domain-containing protein</fullName>
    </recommendedName>
</protein>
<dbReference type="Proteomes" id="UP000076842">
    <property type="component" value="Unassembled WGS sequence"/>
</dbReference>
<evidence type="ECO:0000313" key="4">
    <source>
        <dbReference type="Proteomes" id="UP000076842"/>
    </source>
</evidence>
<gene>
    <name evidence="3" type="ORF">CALCODRAFT_302360</name>
</gene>